<dbReference type="SUPFAM" id="SSF55781">
    <property type="entry name" value="GAF domain-like"/>
    <property type="match status" value="1"/>
</dbReference>
<dbReference type="Pfam" id="PF00391">
    <property type="entry name" value="PEP-utilizers"/>
    <property type="match status" value="1"/>
</dbReference>
<dbReference type="GO" id="GO:0009401">
    <property type="term" value="P:phosphoenolpyruvate-dependent sugar phosphotransferase system"/>
    <property type="evidence" value="ECO:0007669"/>
    <property type="project" value="UniProtKB-KW"/>
</dbReference>
<keyword evidence="14" id="KW-0175">Coiled coil</keyword>
<gene>
    <name evidence="16" type="primary">ptsP</name>
    <name evidence="16" type="ORF">MACH26_10890</name>
</gene>
<accession>A0AA48KPL6</accession>
<dbReference type="Pfam" id="PF01590">
    <property type="entry name" value="GAF"/>
    <property type="match status" value="1"/>
</dbReference>
<evidence type="ECO:0000256" key="3">
    <source>
        <dbReference type="ARBA" id="ARBA00004496"/>
    </source>
</evidence>
<dbReference type="PROSITE" id="PS00742">
    <property type="entry name" value="PEP_ENZYMES_2"/>
    <property type="match status" value="1"/>
</dbReference>
<evidence type="ECO:0000256" key="12">
    <source>
        <dbReference type="ARBA" id="ARBA00022777"/>
    </source>
</evidence>
<reference evidence="16" key="1">
    <citation type="submission" date="2023-01" db="EMBL/GenBank/DDBJ databases">
        <title>Complete genome sequence of Planctobacterium marinum strain Dej080120_11.</title>
        <authorList>
            <person name="Ueki S."/>
            <person name="Maruyama F."/>
        </authorList>
    </citation>
    <scope>NUCLEOTIDE SEQUENCE</scope>
    <source>
        <strain evidence="16">Dej080120_11</strain>
    </source>
</reference>
<dbReference type="InterPro" id="IPR050499">
    <property type="entry name" value="PEP-utilizing_PTS_enzyme"/>
</dbReference>
<dbReference type="SUPFAM" id="SSF52009">
    <property type="entry name" value="Phosphohistidine domain"/>
    <property type="match status" value="1"/>
</dbReference>
<dbReference type="AlphaFoldDB" id="A0AA48KPL6"/>
<comment type="catalytic activity">
    <reaction evidence="1">
        <text>L-histidyl-[protein] + phosphoenolpyruvate = N(pros)-phospho-L-histidyl-[protein] + pyruvate</text>
        <dbReference type="Rhea" id="RHEA:23880"/>
        <dbReference type="Rhea" id="RHEA-COMP:9745"/>
        <dbReference type="Rhea" id="RHEA-COMP:9746"/>
        <dbReference type="ChEBI" id="CHEBI:15361"/>
        <dbReference type="ChEBI" id="CHEBI:29979"/>
        <dbReference type="ChEBI" id="CHEBI:58702"/>
        <dbReference type="ChEBI" id="CHEBI:64837"/>
        <dbReference type="EC" id="2.7.3.9"/>
    </reaction>
</comment>
<dbReference type="InterPro" id="IPR036618">
    <property type="entry name" value="PtsI_HPr-bd_sf"/>
</dbReference>
<dbReference type="EC" id="2.7.3.9" evidence="5"/>
<keyword evidence="7" id="KW-0963">Cytoplasm</keyword>
<evidence type="ECO:0000259" key="15">
    <source>
        <dbReference type="SMART" id="SM00065"/>
    </source>
</evidence>
<evidence type="ECO:0000256" key="4">
    <source>
        <dbReference type="ARBA" id="ARBA00007837"/>
    </source>
</evidence>
<keyword evidence="13" id="KW-0460">Magnesium</keyword>
<dbReference type="NCBIfam" id="TIGR01417">
    <property type="entry name" value="PTS_I_fam"/>
    <property type="match status" value="1"/>
</dbReference>
<dbReference type="PANTHER" id="PTHR46244">
    <property type="entry name" value="PHOSPHOENOLPYRUVATE-PROTEIN PHOSPHOTRANSFERASE"/>
    <property type="match status" value="1"/>
</dbReference>
<keyword evidence="9" id="KW-0808">Transferase</keyword>
<dbReference type="InterPro" id="IPR008731">
    <property type="entry name" value="PTS_EIN"/>
</dbReference>
<protein>
    <recommendedName>
        <fullName evidence="5">phosphoenolpyruvate--protein phosphotransferase</fullName>
        <ecNumber evidence="5">2.7.3.9</ecNumber>
    </recommendedName>
</protein>
<dbReference type="Pfam" id="PF02896">
    <property type="entry name" value="PEP-utilizers_C"/>
    <property type="match status" value="1"/>
</dbReference>
<evidence type="ECO:0000256" key="14">
    <source>
        <dbReference type="SAM" id="Coils"/>
    </source>
</evidence>
<evidence type="ECO:0000256" key="1">
    <source>
        <dbReference type="ARBA" id="ARBA00000683"/>
    </source>
</evidence>
<dbReference type="InterPro" id="IPR008279">
    <property type="entry name" value="PEP-util_enz_mobile_dom"/>
</dbReference>
<dbReference type="InterPro" id="IPR040442">
    <property type="entry name" value="Pyrv_kinase-like_dom_sf"/>
</dbReference>
<dbReference type="PRINTS" id="PR01736">
    <property type="entry name" value="PHPHTRNFRASE"/>
</dbReference>
<evidence type="ECO:0000256" key="13">
    <source>
        <dbReference type="ARBA" id="ARBA00022842"/>
    </source>
</evidence>
<keyword evidence="12" id="KW-0418">Kinase</keyword>
<dbReference type="Gene3D" id="1.10.274.10">
    <property type="entry name" value="PtsI, HPr-binding domain"/>
    <property type="match status" value="1"/>
</dbReference>
<dbReference type="RefSeq" id="WP_338291548.1">
    <property type="nucleotide sequence ID" value="NZ_AP027272.1"/>
</dbReference>
<dbReference type="InterPro" id="IPR006318">
    <property type="entry name" value="PTS_EI-like"/>
</dbReference>
<dbReference type="InterPro" id="IPR015813">
    <property type="entry name" value="Pyrv/PenolPyrv_kinase-like_dom"/>
</dbReference>
<feature type="coiled-coil region" evidence="14">
    <location>
        <begin position="209"/>
        <end position="236"/>
    </location>
</feature>
<keyword evidence="17" id="KW-1185">Reference proteome</keyword>
<comment type="similarity">
    <text evidence="4">Belongs to the PEP-utilizing enzyme family.</text>
</comment>
<evidence type="ECO:0000256" key="6">
    <source>
        <dbReference type="ARBA" id="ARBA00022448"/>
    </source>
</evidence>
<dbReference type="SMART" id="SM00065">
    <property type="entry name" value="GAF"/>
    <property type="match status" value="1"/>
</dbReference>
<evidence type="ECO:0000256" key="11">
    <source>
        <dbReference type="ARBA" id="ARBA00022723"/>
    </source>
</evidence>
<keyword evidence="10" id="KW-0598">Phosphotransferase system</keyword>
<comment type="cofactor">
    <cofactor evidence="2">
        <name>Mg(2+)</name>
        <dbReference type="ChEBI" id="CHEBI:18420"/>
    </cofactor>
</comment>
<keyword evidence="11" id="KW-0479">Metal-binding</keyword>
<evidence type="ECO:0000256" key="5">
    <source>
        <dbReference type="ARBA" id="ARBA00012232"/>
    </source>
</evidence>
<dbReference type="InterPro" id="IPR023151">
    <property type="entry name" value="PEP_util_CS"/>
</dbReference>
<proteinExistence type="inferred from homology"/>
<dbReference type="GO" id="GO:0016301">
    <property type="term" value="F:kinase activity"/>
    <property type="evidence" value="ECO:0007669"/>
    <property type="project" value="UniProtKB-KW"/>
</dbReference>
<dbReference type="GO" id="GO:0005737">
    <property type="term" value="C:cytoplasm"/>
    <property type="evidence" value="ECO:0007669"/>
    <property type="project" value="UniProtKB-SubCell"/>
</dbReference>
<dbReference type="Pfam" id="PF05524">
    <property type="entry name" value="PEP-utilisers_N"/>
    <property type="match status" value="1"/>
</dbReference>
<dbReference type="PANTHER" id="PTHR46244:SF1">
    <property type="entry name" value="PHOSPHOENOLPYRUVATE-DEPENDENT PHOSPHOTRANSFERASE SYSTEM"/>
    <property type="match status" value="1"/>
</dbReference>
<dbReference type="Gene3D" id="3.30.450.40">
    <property type="match status" value="1"/>
</dbReference>
<dbReference type="InterPro" id="IPR003018">
    <property type="entry name" value="GAF"/>
</dbReference>
<dbReference type="SUPFAM" id="SSF47831">
    <property type="entry name" value="Enzyme I of the PEP:sugar phosphotransferase system HPr-binding (sub)domain"/>
    <property type="match status" value="1"/>
</dbReference>
<feature type="domain" description="GAF" evidence="15">
    <location>
        <begin position="17"/>
        <end position="164"/>
    </location>
</feature>
<dbReference type="KEGG" id="pmaw:MACH26_10890"/>
<dbReference type="InterPro" id="IPR036637">
    <property type="entry name" value="Phosphohistidine_dom_sf"/>
</dbReference>
<evidence type="ECO:0000313" key="17">
    <source>
        <dbReference type="Proteomes" id="UP001333710"/>
    </source>
</evidence>
<dbReference type="InterPro" id="IPR029016">
    <property type="entry name" value="GAF-like_dom_sf"/>
</dbReference>
<evidence type="ECO:0000313" key="16">
    <source>
        <dbReference type="EMBL" id="BDX05568.1"/>
    </source>
</evidence>
<keyword evidence="8" id="KW-0762">Sugar transport</keyword>
<dbReference type="EMBL" id="AP027272">
    <property type="protein sequence ID" value="BDX05568.1"/>
    <property type="molecule type" value="Genomic_DNA"/>
</dbReference>
<organism evidence="16 17">
    <name type="scientific">Planctobacterium marinum</name>
    <dbReference type="NCBI Taxonomy" id="1631968"/>
    <lineage>
        <taxon>Bacteria</taxon>
        <taxon>Pseudomonadati</taxon>
        <taxon>Pseudomonadota</taxon>
        <taxon>Gammaproteobacteria</taxon>
        <taxon>Alteromonadales</taxon>
        <taxon>Alteromonadaceae</taxon>
        <taxon>Planctobacterium</taxon>
    </lineage>
</organism>
<dbReference type="SUPFAM" id="SSF51621">
    <property type="entry name" value="Phosphoenolpyruvate/pyruvate domain"/>
    <property type="match status" value="1"/>
</dbReference>
<comment type="subcellular location">
    <subcellularLocation>
        <location evidence="3">Cytoplasm</location>
    </subcellularLocation>
</comment>
<sequence>MLSTLRQIVEEIGHIPVLEEALQRVSYLLQQAMKVDCCAIYLADTDNQCFVLVATEGLAKEAIGETRIGFSEGIIGWIGQREEPINIADAQSHPRFKHYPDVKEESYHAFLGAPIIHQRKVLGVVSLQQKSRRRFAEEEESLLITLAAQMALEVANAEARGAVKLSGVDGIQLWQKALYGRPGSSGLALGVGYQPNKKARLSDYLATRCEKFEQEISRYRRAVKRTKTDIRKLTLQVTQNVPQDVANIFQTYDFLLDAASLGKEVEAKIRDGWDAATSLKQVVDSYARQFSQMQDIYMQERAVDVIDLGDRVFGRLVDDKRRAAPIPDKAILVAEEITATMLAEIPVKKLQGIIAMRGSVNSHAAILARAMGIPAVLGVTELHVSHLAGKEVLLDGYSGEITVAPELQKRLSFEALVKEEKELNKIVSAEEEAEAITQDGQAIGLYLNVGLSQELENQSSALADGVGLYRSEMPFMARDRFPGEEEQRLLYRTLLDKYAPRPVTMRTLDVGGDKPLPYFPFQEENPFLGWRGIRMTLDHPEIFLVQVRAMIKASIGLHNLQIMLPMITSIEEVKEAKRLIRQAFYEVREEANREGLEIRKPKIGVMLEVPSVLWQLQELAELVDFFSVGSNDLTQYLLAVDRNNPRVSDLYQSYHPAVLRALYQIAQVANQHDIPVTVCGELAAEPAGVMLLLAMGYSKLSINGHAIARVKWVIRRQTEAKMQDVLQKALALMEASEIRDFLNMELEYLGLGGLVRAGK</sequence>
<dbReference type="GO" id="GO:0046872">
    <property type="term" value="F:metal ion binding"/>
    <property type="evidence" value="ECO:0007669"/>
    <property type="project" value="UniProtKB-KW"/>
</dbReference>
<dbReference type="Gene3D" id="3.50.30.10">
    <property type="entry name" value="Phosphohistidine domain"/>
    <property type="match status" value="1"/>
</dbReference>
<evidence type="ECO:0000256" key="8">
    <source>
        <dbReference type="ARBA" id="ARBA00022597"/>
    </source>
</evidence>
<keyword evidence="6" id="KW-0813">Transport</keyword>
<dbReference type="NCBIfam" id="NF008283">
    <property type="entry name" value="PRK11061.1"/>
    <property type="match status" value="1"/>
</dbReference>
<evidence type="ECO:0000256" key="10">
    <source>
        <dbReference type="ARBA" id="ARBA00022683"/>
    </source>
</evidence>
<dbReference type="Proteomes" id="UP001333710">
    <property type="component" value="Chromosome"/>
</dbReference>
<evidence type="ECO:0000256" key="7">
    <source>
        <dbReference type="ARBA" id="ARBA00022490"/>
    </source>
</evidence>
<dbReference type="InterPro" id="IPR000121">
    <property type="entry name" value="PEP_util_C"/>
</dbReference>
<evidence type="ECO:0000256" key="9">
    <source>
        <dbReference type="ARBA" id="ARBA00022679"/>
    </source>
</evidence>
<dbReference type="GO" id="GO:0008965">
    <property type="term" value="F:phosphoenolpyruvate-protein phosphotransferase activity"/>
    <property type="evidence" value="ECO:0007669"/>
    <property type="project" value="UniProtKB-EC"/>
</dbReference>
<dbReference type="Gene3D" id="3.20.20.60">
    <property type="entry name" value="Phosphoenolpyruvate-binding domains"/>
    <property type="match status" value="1"/>
</dbReference>
<evidence type="ECO:0000256" key="2">
    <source>
        <dbReference type="ARBA" id="ARBA00001946"/>
    </source>
</evidence>
<name>A0AA48KPL6_9ALTE</name>